<dbReference type="GO" id="GO:0005737">
    <property type="term" value="C:cytoplasm"/>
    <property type="evidence" value="ECO:0007669"/>
    <property type="project" value="TreeGrafter"/>
</dbReference>
<evidence type="ECO:0000256" key="2">
    <source>
        <dbReference type="PIRSR" id="PIRSR613078-2"/>
    </source>
</evidence>
<dbReference type="RefSeq" id="WP_142005496.1">
    <property type="nucleotide sequence ID" value="NZ_CAJTBP010000001.1"/>
</dbReference>
<evidence type="ECO:0000313" key="5">
    <source>
        <dbReference type="Proteomes" id="UP000318336"/>
    </source>
</evidence>
<dbReference type="GO" id="GO:0004523">
    <property type="term" value="F:RNA-DNA hybrid ribonuclease activity"/>
    <property type="evidence" value="ECO:0007669"/>
    <property type="project" value="InterPro"/>
</dbReference>
<reference evidence="4 5" key="1">
    <citation type="submission" date="2019-06" db="EMBL/GenBank/DDBJ databases">
        <title>Sequencing the genomes of 1000 actinobacteria strains.</title>
        <authorList>
            <person name="Klenk H.-P."/>
        </authorList>
    </citation>
    <scope>NUCLEOTIDE SEQUENCE [LARGE SCALE GENOMIC DNA]</scope>
    <source>
        <strain evidence="4 5">DSM 24617</strain>
    </source>
</reference>
<dbReference type="AlphaFoldDB" id="A0A542XCC8"/>
<feature type="binding site" evidence="2">
    <location>
        <position position="256"/>
    </location>
    <ligand>
        <name>substrate</name>
    </ligand>
</feature>
<evidence type="ECO:0000256" key="1">
    <source>
        <dbReference type="PIRSR" id="PIRSR613078-1"/>
    </source>
</evidence>
<feature type="domain" description="RNase H type-1" evidence="3">
    <location>
        <begin position="1"/>
        <end position="138"/>
    </location>
</feature>
<dbReference type="Pfam" id="PF00300">
    <property type="entry name" value="His_Phos_1"/>
    <property type="match status" value="1"/>
</dbReference>
<dbReference type="InterPro" id="IPR036397">
    <property type="entry name" value="RNaseH_sf"/>
</dbReference>
<dbReference type="InterPro" id="IPR012337">
    <property type="entry name" value="RNaseH-like_sf"/>
</dbReference>
<sequence>MSRRLGVEADGGSRGNPGVAGYGAVVRDLQTGDLLAERAAPLGKASNNVAEYSGLIAGLEAVLEIEPGADVEVRMDSKLVVEQMAGRWKIKHADMRRLAIEARELATRIEQAGGSVDYAWIPRADNAVADALSNDGMDGETVRRDHWRTSGSVGAQADSSDSPPAEPAVVEVAEQVVLSTDESPASPPDAGKPARILLVRHGVTSFTEQGRLDGRGGADPSLSERGVAQAKRAAQGVAERVAGVDGVHVVTSSLARAKETGGAVADALGVPTTVDADWDEQAFGHWDGMSMRDLVTAFPEQLQQMRVEDDFSVEGGESHGQLAERVVAAFERAVELAGPGGTVVVATHRKPIMVVLQHVLGLTTERSWRLAAAPASLTGVEVWADGVMSVAFTNDTHHHGDA</sequence>
<dbReference type="OrthoDB" id="5296884at2"/>
<organism evidence="4 5">
    <name type="scientific">Barrientosiimonas humi</name>
    <dbReference type="NCBI Taxonomy" id="999931"/>
    <lineage>
        <taxon>Bacteria</taxon>
        <taxon>Bacillati</taxon>
        <taxon>Actinomycetota</taxon>
        <taxon>Actinomycetes</taxon>
        <taxon>Micrococcales</taxon>
        <taxon>Dermacoccaceae</taxon>
        <taxon>Barrientosiimonas</taxon>
    </lineage>
</organism>
<protein>
    <submittedName>
        <fullName evidence="4">Putative phosphoglycerate mutase</fullName>
    </submittedName>
</protein>
<dbReference type="InterPro" id="IPR050275">
    <property type="entry name" value="PGM_Phosphatase"/>
</dbReference>
<dbReference type="CDD" id="cd07067">
    <property type="entry name" value="HP_PGM_like"/>
    <property type="match status" value="1"/>
</dbReference>
<dbReference type="Gene3D" id="3.40.50.1240">
    <property type="entry name" value="Phosphoglycerate mutase-like"/>
    <property type="match status" value="1"/>
</dbReference>
<dbReference type="SUPFAM" id="SSF53098">
    <property type="entry name" value="Ribonuclease H-like"/>
    <property type="match status" value="1"/>
</dbReference>
<dbReference type="InterPro" id="IPR013078">
    <property type="entry name" value="His_Pase_superF_clade-1"/>
</dbReference>
<dbReference type="InterPro" id="IPR029033">
    <property type="entry name" value="His_PPase_superfam"/>
</dbReference>
<dbReference type="SUPFAM" id="SSF53254">
    <property type="entry name" value="Phosphoglycerate mutase-like"/>
    <property type="match status" value="1"/>
</dbReference>
<dbReference type="Proteomes" id="UP000318336">
    <property type="component" value="Unassembled WGS sequence"/>
</dbReference>
<dbReference type="NCBIfam" id="NF005567">
    <property type="entry name" value="PRK07238.1"/>
    <property type="match status" value="1"/>
</dbReference>
<comment type="caution">
    <text evidence="4">The sequence shown here is derived from an EMBL/GenBank/DDBJ whole genome shotgun (WGS) entry which is preliminary data.</text>
</comment>
<evidence type="ECO:0000259" key="3">
    <source>
        <dbReference type="PROSITE" id="PS50879"/>
    </source>
</evidence>
<keyword evidence="5" id="KW-1185">Reference proteome</keyword>
<dbReference type="PANTHER" id="PTHR48100">
    <property type="entry name" value="BROAD-SPECIFICITY PHOSPHATASE YOR283W-RELATED"/>
    <property type="match status" value="1"/>
</dbReference>
<accession>A0A542XCC8</accession>
<gene>
    <name evidence="4" type="ORF">FB554_1640</name>
</gene>
<dbReference type="Gene3D" id="3.30.420.10">
    <property type="entry name" value="Ribonuclease H-like superfamily/Ribonuclease H"/>
    <property type="match status" value="1"/>
</dbReference>
<dbReference type="GO" id="GO:0003676">
    <property type="term" value="F:nucleic acid binding"/>
    <property type="evidence" value="ECO:0007669"/>
    <property type="project" value="InterPro"/>
</dbReference>
<feature type="active site" description="Proton donor/acceptor" evidence="1">
    <location>
        <position position="280"/>
    </location>
</feature>
<dbReference type="CDD" id="cd09279">
    <property type="entry name" value="RNase_HI_like"/>
    <property type="match status" value="1"/>
</dbReference>
<dbReference type="InterPro" id="IPR002156">
    <property type="entry name" value="RNaseH_domain"/>
</dbReference>
<dbReference type="SMART" id="SM00855">
    <property type="entry name" value="PGAM"/>
    <property type="match status" value="1"/>
</dbReference>
<dbReference type="PROSITE" id="PS50879">
    <property type="entry name" value="RNASE_H_1"/>
    <property type="match status" value="1"/>
</dbReference>
<evidence type="ECO:0000313" key="4">
    <source>
        <dbReference type="EMBL" id="TQL33493.1"/>
    </source>
</evidence>
<feature type="active site" description="Tele-phosphohistidine intermediate" evidence="1">
    <location>
        <position position="201"/>
    </location>
</feature>
<dbReference type="Pfam" id="PF13456">
    <property type="entry name" value="RVT_3"/>
    <property type="match status" value="1"/>
</dbReference>
<dbReference type="EMBL" id="VFOK01000001">
    <property type="protein sequence ID" value="TQL33493.1"/>
    <property type="molecule type" value="Genomic_DNA"/>
</dbReference>
<dbReference type="PANTHER" id="PTHR48100:SF1">
    <property type="entry name" value="HISTIDINE PHOSPHATASE FAMILY PROTEIN-RELATED"/>
    <property type="match status" value="1"/>
</dbReference>
<dbReference type="GO" id="GO:0016791">
    <property type="term" value="F:phosphatase activity"/>
    <property type="evidence" value="ECO:0007669"/>
    <property type="project" value="TreeGrafter"/>
</dbReference>
<proteinExistence type="predicted"/>
<name>A0A542XCC8_9MICO</name>